<sequence length="97" mass="10847">MRSCTLKSTSQHAVIIKLCSPIDVQAMVFRVISLSICCRSQNLAIRIFLVPLSAESRLWLSESAPTASNSQRYSWRPAEQNETGQAGDSWLYVKISD</sequence>
<proteinExistence type="predicted"/>
<comment type="caution">
    <text evidence="2">The sequence shown here is derived from an EMBL/GenBank/DDBJ whole genome shotgun (WGS) entry which is preliminary data.</text>
</comment>
<organism evidence="2 3">
    <name type="scientific">Nephila pilipes</name>
    <name type="common">Giant wood spider</name>
    <name type="synonym">Nephila maculata</name>
    <dbReference type="NCBI Taxonomy" id="299642"/>
    <lineage>
        <taxon>Eukaryota</taxon>
        <taxon>Metazoa</taxon>
        <taxon>Ecdysozoa</taxon>
        <taxon>Arthropoda</taxon>
        <taxon>Chelicerata</taxon>
        <taxon>Arachnida</taxon>
        <taxon>Araneae</taxon>
        <taxon>Araneomorphae</taxon>
        <taxon>Entelegynae</taxon>
        <taxon>Araneoidea</taxon>
        <taxon>Nephilidae</taxon>
        <taxon>Nephila</taxon>
    </lineage>
</organism>
<accession>A0A8X6QA38</accession>
<feature type="region of interest" description="Disordered" evidence="1">
    <location>
        <begin position="64"/>
        <end position="89"/>
    </location>
</feature>
<evidence type="ECO:0000313" key="3">
    <source>
        <dbReference type="Proteomes" id="UP000887013"/>
    </source>
</evidence>
<feature type="compositionally biased region" description="Polar residues" evidence="1">
    <location>
        <begin position="64"/>
        <end position="73"/>
    </location>
</feature>
<protein>
    <submittedName>
        <fullName evidence="2">Uncharacterized protein</fullName>
    </submittedName>
</protein>
<evidence type="ECO:0000313" key="2">
    <source>
        <dbReference type="EMBL" id="GFU14055.1"/>
    </source>
</evidence>
<gene>
    <name evidence="2" type="ORF">NPIL_256791</name>
</gene>
<dbReference type="Proteomes" id="UP000887013">
    <property type="component" value="Unassembled WGS sequence"/>
</dbReference>
<evidence type="ECO:0000256" key="1">
    <source>
        <dbReference type="SAM" id="MobiDB-lite"/>
    </source>
</evidence>
<dbReference type="EMBL" id="BMAW01029853">
    <property type="protein sequence ID" value="GFU14055.1"/>
    <property type="molecule type" value="Genomic_DNA"/>
</dbReference>
<dbReference type="AlphaFoldDB" id="A0A8X6QA38"/>
<reference evidence="2" key="1">
    <citation type="submission" date="2020-08" db="EMBL/GenBank/DDBJ databases">
        <title>Multicomponent nature underlies the extraordinary mechanical properties of spider dragline silk.</title>
        <authorList>
            <person name="Kono N."/>
            <person name="Nakamura H."/>
            <person name="Mori M."/>
            <person name="Yoshida Y."/>
            <person name="Ohtoshi R."/>
            <person name="Malay A.D."/>
            <person name="Moran D.A.P."/>
            <person name="Tomita M."/>
            <person name="Numata K."/>
            <person name="Arakawa K."/>
        </authorList>
    </citation>
    <scope>NUCLEOTIDE SEQUENCE</scope>
</reference>
<keyword evidence="3" id="KW-1185">Reference proteome</keyword>
<name>A0A8X6QA38_NEPPI</name>